<proteinExistence type="predicted"/>
<dbReference type="Pfam" id="PF20155">
    <property type="entry name" value="TMP_3"/>
    <property type="match status" value="1"/>
</dbReference>
<dbReference type="InterPro" id="IPR013491">
    <property type="entry name" value="Tape_meas_N"/>
</dbReference>
<keyword evidence="3" id="KW-0472">Membrane</keyword>
<dbReference type="Gene3D" id="2.70.70.10">
    <property type="entry name" value="Glucose Permease (Domain IIA)"/>
    <property type="match status" value="1"/>
</dbReference>
<name>A0ABD7X4X4_PEDPE</name>
<feature type="coiled-coil region" evidence="1">
    <location>
        <begin position="157"/>
        <end position="191"/>
    </location>
</feature>
<dbReference type="InterPro" id="IPR050570">
    <property type="entry name" value="Cell_wall_metabolism_enzyme"/>
</dbReference>
<feature type="domain" description="M23ase beta-sheet core" evidence="4">
    <location>
        <begin position="1152"/>
        <end position="1249"/>
    </location>
</feature>
<evidence type="ECO:0000259" key="5">
    <source>
        <dbReference type="Pfam" id="PF20155"/>
    </source>
</evidence>
<feature type="transmembrane region" description="Helical" evidence="3">
    <location>
        <begin position="572"/>
        <end position="592"/>
    </location>
</feature>
<gene>
    <name evidence="6" type="ORF">PWB86_06370</name>
</gene>
<dbReference type="NCBIfam" id="TIGR02675">
    <property type="entry name" value="tape_meas_nterm"/>
    <property type="match status" value="1"/>
</dbReference>
<dbReference type="InterPro" id="IPR016047">
    <property type="entry name" value="M23ase_b-sheet_dom"/>
</dbReference>
<dbReference type="SUPFAM" id="SSF51261">
    <property type="entry name" value="Duplicated hybrid motif"/>
    <property type="match status" value="1"/>
</dbReference>
<dbReference type="InterPro" id="IPR011055">
    <property type="entry name" value="Dup_hybrid_motif"/>
</dbReference>
<feature type="transmembrane region" description="Helical" evidence="3">
    <location>
        <begin position="683"/>
        <end position="706"/>
    </location>
</feature>
<protein>
    <submittedName>
        <fullName evidence="6">Tape measure protein</fullName>
    </submittedName>
</protein>
<feature type="coiled-coil region" evidence="1">
    <location>
        <begin position="59"/>
        <end position="86"/>
    </location>
</feature>
<dbReference type="PANTHER" id="PTHR21666">
    <property type="entry name" value="PEPTIDASE-RELATED"/>
    <property type="match status" value="1"/>
</dbReference>
<evidence type="ECO:0000256" key="2">
    <source>
        <dbReference type="SAM" id="MobiDB-lite"/>
    </source>
</evidence>
<dbReference type="Gene3D" id="1.20.120.20">
    <property type="entry name" value="Apolipoprotein"/>
    <property type="match status" value="2"/>
</dbReference>
<evidence type="ECO:0000256" key="3">
    <source>
        <dbReference type="SAM" id="Phobius"/>
    </source>
</evidence>
<dbReference type="EMBL" id="CP118739">
    <property type="protein sequence ID" value="WEA56818.1"/>
    <property type="molecule type" value="Genomic_DNA"/>
</dbReference>
<evidence type="ECO:0000313" key="7">
    <source>
        <dbReference type="Proteomes" id="UP001214131"/>
    </source>
</evidence>
<dbReference type="Pfam" id="PF01551">
    <property type="entry name" value="Peptidase_M23"/>
    <property type="match status" value="1"/>
</dbReference>
<feature type="domain" description="Tape measure protein N-terminal" evidence="5">
    <location>
        <begin position="287"/>
        <end position="476"/>
    </location>
</feature>
<dbReference type="Proteomes" id="UP001214131">
    <property type="component" value="Chromosome"/>
</dbReference>
<accession>A0ABD7X4X4</accession>
<keyword evidence="3" id="KW-1133">Transmembrane helix</keyword>
<dbReference type="RefSeq" id="WP_275000540.1">
    <property type="nucleotide sequence ID" value="NZ_CP118739.1"/>
</dbReference>
<dbReference type="PANTHER" id="PTHR21666:SF270">
    <property type="entry name" value="MUREIN HYDROLASE ACTIVATOR ENVC"/>
    <property type="match status" value="1"/>
</dbReference>
<feature type="compositionally biased region" description="Basic and acidic residues" evidence="2">
    <location>
        <begin position="1267"/>
        <end position="1278"/>
    </location>
</feature>
<reference evidence="6 7" key="1">
    <citation type="submission" date="2023-02" db="EMBL/GenBank/DDBJ databases">
        <title>Comparative genomics and fermentation flavor characterization of five lactic acid bacteria reveal flavor biosynthesis metabolic pathways in fermented muskmelon puree.</title>
        <authorList>
            <person name="Yuan L."/>
            <person name="Li M."/>
            <person name="Xu X."/>
            <person name="Lao F."/>
            <person name="Wu J."/>
        </authorList>
    </citation>
    <scope>NUCLEOTIDE SEQUENCE [LARGE SCALE GENOMIC DNA]</scope>
    <source>
        <strain evidence="6 7">Ca-4</strain>
    </source>
</reference>
<evidence type="ECO:0000256" key="1">
    <source>
        <dbReference type="SAM" id="Coils"/>
    </source>
</evidence>
<keyword evidence="1" id="KW-0175">Coiled coil</keyword>
<keyword evidence="3" id="KW-0812">Transmembrane</keyword>
<organism evidence="6 7">
    <name type="scientific">Pediococcus pentosaceus</name>
    <dbReference type="NCBI Taxonomy" id="1255"/>
    <lineage>
        <taxon>Bacteria</taxon>
        <taxon>Bacillati</taxon>
        <taxon>Bacillota</taxon>
        <taxon>Bacilli</taxon>
        <taxon>Lactobacillales</taxon>
        <taxon>Lactobacillaceae</taxon>
        <taxon>Pediococcus</taxon>
    </lineage>
</organism>
<sequence>MASKIDSVMSTSVALETLKASNSINSLTKAVRSSTSAWKAQEAQLKSNGDYLKASQAKYEGLGESIDAEKKRIESLQKKMEDLDQTTQDGAKQAVRYGNDLNKATTALKSMEAQQQRAYEALKREKSGINGLNSSMRQRNSLSEAITDRLEAEGKHEEALKEKRDNARKSIDDISKALKKEEFLLKDLEKNDGSTSAINKQRIAVEKLKTSMAESKSSVSKFDKSLKELNPSPIRRLKNSFSGLKREGKETHSIFKSVFAANIISNAFTNTLGTISMKLHDMWSKSMDYAKAQQTMNASWLTLTGNAKEGQKMVNMTNDMAASFANSTDMVNDLNQKFYSISNSSKTTKQLTTDVLTLQDAFGKSDDAVKNFSTQYSQMMANGKVSAQDMMSFVNVFPKIGTELLKTEQKISGNHNLSMKQLNDMISNGKVSSKVMQQVMDGMQKKYSSATANFGKTFDGMKRTVNARVPALLSAFTSPLLKMRNPFLGAISKWVSDPKTEKSFGELGKTASRGFGTITDAFSKALNFKGGFNSDKIFKSISNTITSLSSVIAKHAKDIIGFFKGLWNSIKIIGSIGAGFFSGLISGLGAIVKPLAKMTGHSKAVKGLSGALGELSKHKKGLQILGKALAGIFITSKVLKFASAITKVGEGMGLLKKSYTPLQLLGKGLSFVKSNLAKLQAAMIANPFIALAAAVIGVTIALVALYKHNKKFRKFVNGIAKSVANFTKNALKEIKKFFSNIGKSFSSFGKSFKKAWNNTWNSVRKFFSNIFNGIHKIFESWAKAISKYWNSFSKLFKKAWNSYWDFIHDFYAGIFKKVAKVFKSWTSAISKTWNGFKSWFGKKWNSMWNGIHDFFHGITKKLSKTFSNWTSGAMDTLGSFGNKFKDGWNGLVKGVKSIFSGLWDSMKKMASDGINAVIDIINKGIGGVNWVINKFGGSKQTIKPIGHVKFATGTGSLGSSNFRRAINSITPAIVNDEVGASNPELIFRKATGTVEYSKEKNAETVLFPGDEVANATDSAKLAPMLGITHFAGGGIGDFFGGIISGAKSVFKKITNGLKGLFDVGTKIISNPGKALESLMPFSKGNTKGFFPTIAKGGFNFVKKQAGKWWSTLWDMVTLSGDGSGSYGGGWQSPGSGWSHTDGFGSSRGGGRVHDGNDFSASVGTAFHAMHGGTVIRVGNPPSGWGDVGYNIVTRDSTGKEIIYQEFGNAKDVKVHQGQHVKTGDVLGKLGRSGLGTGPHLHVGLTKGGSVWNRSGYSTAGWLDITKQHGKDKGSDAKSDSSSSSDSKLQQMIKRQVGGGFWSTIKKIASMFGSDGGSGNSPSGHMSMSNFTSIARQAADIAGVKLSANDIKRLYWQAHVESGVNPATGGGYDDHDGTGLPVGLFQYKKGTWDAWAKGGHKNIHSALDQILTVIRDSNWRSDLAPYGVTRGWGPTGHKLFANGGIANTPSIFGEAGPEMAIPLSMTRSDRANQLLGETIVHMAKNNPDPLPTSVNNSTGSTKELDEVKKLLKDAVDQLRDVTRAIYDTALTPQTVTDVVNKRTLINKTQYNRSRGLGGI</sequence>
<dbReference type="CDD" id="cd12797">
    <property type="entry name" value="M23_peptidase"/>
    <property type="match status" value="1"/>
</dbReference>
<evidence type="ECO:0000259" key="4">
    <source>
        <dbReference type="Pfam" id="PF01551"/>
    </source>
</evidence>
<evidence type="ECO:0000313" key="6">
    <source>
        <dbReference type="EMBL" id="WEA56818.1"/>
    </source>
</evidence>
<feature type="region of interest" description="Disordered" evidence="2">
    <location>
        <begin position="1267"/>
        <end position="1289"/>
    </location>
</feature>